<dbReference type="Proteomes" id="UP001178507">
    <property type="component" value="Unassembled WGS sequence"/>
</dbReference>
<sequence>MSDKLLQEIALEAKTYLVKDAEQKRQCQNIWKLMRVVAALRRAGIPTLPTQNSAEGSVSSWELQSGSISLIGDENKEAGKTNSKFCSFICLAVRCHSLTF</sequence>
<gene>
    <name evidence="1" type="ORF">EVOR1521_LOCUS27627</name>
</gene>
<keyword evidence="2" id="KW-1185">Reference proteome</keyword>
<organism evidence="1 2">
    <name type="scientific">Effrenium voratum</name>
    <dbReference type="NCBI Taxonomy" id="2562239"/>
    <lineage>
        <taxon>Eukaryota</taxon>
        <taxon>Sar</taxon>
        <taxon>Alveolata</taxon>
        <taxon>Dinophyceae</taxon>
        <taxon>Suessiales</taxon>
        <taxon>Symbiodiniaceae</taxon>
        <taxon>Effrenium</taxon>
    </lineage>
</organism>
<evidence type="ECO:0000313" key="1">
    <source>
        <dbReference type="EMBL" id="CAJ1405406.1"/>
    </source>
</evidence>
<protein>
    <submittedName>
        <fullName evidence="1">Uncharacterized protein</fullName>
    </submittedName>
</protein>
<reference evidence="1" key="1">
    <citation type="submission" date="2023-08" db="EMBL/GenBank/DDBJ databases">
        <authorList>
            <person name="Chen Y."/>
            <person name="Shah S."/>
            <person name="Dougan E. K."/>
            <person name="Thang M."/>
            <person name="Chan C."/>
        </authorList>
    </citation>
    <scope>NUCLEOTIDE SEQUENCE</scope>
</reference>
<name>A0AA36JHZ5_9DINO</name>
<comment type="caution">
    <text evidence="1">The sequence shown here is derived from an EMBL/GenBank/DDBJ whole genome shotgun (WGS) entry which is preliminary data.</text>
</comment>
<proteinExistence type="predicted"/>
<dbReference type="EMBL" id="CAUJNA010003583">
    <property type="protein sequence ID" value="CAJ1405406.1"/>
    <property type="molecule type" value="Genomic_DNA"/>
</dbReference>
<evidence type="ECO:0000313" key="2">
    <source>
        <dbReference type="Proteomes" id="UP001178507"/>
    </source>
</evidence>
<accession>A0AA36JHZ5</accession>
<dbReference type="AlphaFoldDB" id="A0AA36JHZ5"/>